<evidence type="ECO:0000313" key="3">
    <source>
        <dbReference type="Proteomes" id="UP000184327"/>
    </source>
</evidence>
<dbReference type="InterPro" id="IPR001509">
    <property type="entry name" value="Epimerase_deHydtase"/>
</dbReference>
<name>A0A1M4V8I6_9BURK</name>
<dbReference type="GO" id="GO:0004029">
    <property type="term" value="F:aldehyde dehydrogenase (NAD+) activity"/>
    <property type="evidence" value="ECO:0007669"/>
    <property type="project" value="TreeGrafter"/>
</dbReference>
<dbReference type="GO" id="GO:0005737">
    <property type="term" value="C:cytoplasm"/>
    <property type="evidence" value="ECO:0007669"/>
    <property type="project" value="TreeGrafter"/>
</dbReference>
<dbReference type="EMBL" id="FQUZ01000005">
    <property type="protein sequence ID" value="SHE65279.1"/>
    <property type="molecule type" value="Genomic_DNA"/>
</dbReference>
<dbReference type="Pfam" id="PF01370">
    <property type="entry name" value="Epimerase"/>
    <property type="match status" value="1"/>
</dbReference>
<gene>
    <name evidence="2" type="ORF">SAMN02745117_00621</name>
</gene>
<sequence length="327" mass="36239">MPPFTARFVALPARFRRQRVLVIGCGDVGTRLLRQRVAAAPGKVGDTARRTRPAVQFYALIRNEAQAQSLREVGVVPLRGDLDRPASLRRLVGLATHCVHLAPPLATAADGGDARTLALVRALRRGRLPRALAYVSTSGVYGDCQGQWVDERRMPRPQTLRARRRVAAERVVRGLRHQGVRVSVLRAPGIYAADRPQGTPKERLLRGTPILCEADDVYTNHIHADDLARACWLALWRARPGRVFNLNDDTQLKMGAYFTWAAALYGLPPPPSLSLEQAKKVLSPAMLGFWTESRRLVNRRVQQELKLRFRYPTVADGLLSCGGDAVA</sequence>
<keyword evidence="3" id="KW-1185">Reference proteome</keyword>
<dbReference type="AlphaFoldDB" id="A0A1M4V8I6"/>
<evidence type="ECO:0000259" key="1">
    <source>
        <dbReference type="Pfam" id="PF01370"/>
    </source>
</evidence>
<organism evidence="2 3">
    <name type="scientific">Lampropedia hyalina DSM 16112</name>
    <dbReference type="NCBI Taxonomy" id="1122156"/>
    <lineage>
        <taxon>Bacteria</taxon>
        <taxon>Pseudomonadati</taxon>
        <taxon>Pseudomonadota</taxon>
        <taxon>Betaproteobacteria</taxon>
        <taxon>Burkholderiales</taxon>
        <taxon>Comamonadaceae</taxon>
        <taxon>Lampropedia</taxon>
    </lineage>
</organism>
<reference evidence="2 3" key="1">
    <citation type="submission" date="2016-11" db="EMBL/GenBank/DDBJ databases">
        <authorList>
            <person name="Jaros S."/>
            <person name="Januszkiewicz K."/>
            <person name="Wedrychowicz H."/>
        </authorList>
    </citation>
    <scope>NUCLEOTIDE SEQUENCE [LARGE SCALE GENOMIC DNA]</scope>
    <source>
        <strain evidence="2 3">DSM 16112</strain>
    </source>
</reference>
<dbReference type="STRING" id="1122156.SAMN02745117_00621"/>
<dbReference type="Gene3D" id="3.40.50.720">
    <property type="entry name" value="NAD(P)-binding Rossmann-like Domain"/>
    <property type="match status" value="1"/>
</dbReference>
<dbReference type="InterPro" id="IPR051783">
    <property type="entry name" value="NAD(P)-dependent_oxidoreduct"/>
</dbReference>
<proteinExistence type="predicted"/>
<dbReference type="InterPro" id="IPR036291">
    <property type="entry name" value="NAD(P)-bd_dom_sf"/>
</dbReference>
<protein>
    <submittedName>
        <fullName evidence="2">Nucleoside-diphosphate-sugar epimerase</fullName>
    </submittedName>
</protein>
<evidence type="ECO:0000313" key="2">
    <source>
        <dbReference type="EMBL" id="SHE65279.1"/>
    </source>
</evidence>
<accession>A0A1M4V8I6</accession>
<dbReference type="PANTHER" id="PTHR48079">
    <property type="entry name" value="PROTEIN YEEZ"/>
    <property type="match status" value="1"/>
</dbReference>
<feature type="domain" description="NAD-dependent epimerase/dehydratase" evidence="1">
    <location>
        <begin position="67"/>
        <end position="246"/>
    </location>
</feature>
<dbReference type="Proteomes" id="UP000184327">
    <property type="component" value="Unassembled WGS sequence"/>
</dbReference>
<dbReference type="SUPFAM" id="SSF51735">
    <property type="entry name" value="NAD(P)-binding Rossmann-fold domains"/>
    <property type="match status" value="1"/>
</dbReference>
<dbReference type="PANTHER" id="PTHR48079:SF6">
    <property type="entry name" value="NAD(P)-BINDING DOMAIN-CONTAINING PROTEIN-RELATED"/>
    <property type="match status" value="1"/>
</dbReference>
<dbReference type="RefSeq" id="WP_084522756.1">
    <property type="nucleotide sequence ID" value="NZ_FQUZ01000005.1"/>
</dbReference>